<comment type="subcellular location">
    <subcellularLocation>
        <location evidence="1 12">Cytoplasm</location>
    </subcellularLocation>
</comment>
<evidence type="ECO:0000313" key="15">
    <source>
        <dbReference type="EMBL" id="HIQ32644.1"/>
    </source>
</evidence>
<evidence type="ECO:0000256" key="5">
    <source>
        <dbReference type="ARBA" id="ARBA00022723"/>
    </source>
</evidence>
<dbReference type="InterPro" id="IPR009080">
    <property type="entry name" value="tRNAsynth_Ia_anticodon-bd"/>
</dbReference>
<dbReference type="AlphaFoldDB" id="A0A833A1M5"/>
<evidence type="ECO:0000256" key="11">
    <source>
        <dbReference type="ARBA" id="ARBA00047398"/>
    </source>
</evidence>
<evidence type="ECO:0000256" key="1">
    <source>
        <dbReference type="ARBA" id="ARBA00004496"/>
    </source>
</evidence>
<dbReference type="Pfam" id="PF01406">
    <property type="entry name" value="tRNA-synt_1e"/>
    <property type="match status" value="1"/>
</dbReference>
<keyword evidence="5 12" id="KW-0479">Metal-binding</keyword>
<evidence type="ECO:0000256" key="7">
    <source>
        <dbReference type="ARBA" id="ARBA00022833"/>
    </source>
</evidence>
<dbReference type="InterPro" id="IPR015273">
    <property type="entry name" value="Cys-tRNA-synt_Ia_DALR"/>
</dbReference>
<organism evidence="15 16">
    <name type="scientific">Methanothermococcus okinawensis</name>
    <dbReference type="NCBI Taxonomy" id="155863"/>
    <lineage>
        <taxon>Archaea</taxon>
        <taxon>Methanobacteriati</taxon>
        <taxon>Methanobacteriota</taxon>
        <taxon>Methanomada group</taxon>
        <taxon>Methanococci</taxon>
        <taxon>Methanococcales</taxon>
        <taxon>Methanococcaceae</taxon>
        <taxon>Methanothermococcus</taxon>
    </lineage>
</organism>
<dbReference type="HAMAP" id="MF_00041">
    <property type="entry name" value="Cys_tRNA_synth"/>
    <property type="match status" value="1"/>
</dbReference>
<feature type="binding site" evidence="12">
    <location>
        <position position="207"/>
    </location>
    <ligand>
        <name>Zn(2+)</name>
        <dbReference type="ChEBI" id="CHEBI:29105"/>
    </ligand>
</feature>
<evidence type="ECO:0000256" key="3">
    <source>
        <dbReference type="ARBA" id="ARBA00022490"/>
    </source>
</evidence>
<evidence type="ECO:0000256" key="10">
    <source>
        <dbReference type="ARBA" id="ARBA00023146"/>
    </source>
</evidence>
<dbReference type="Gene3D" id="3.40.50.620">
    <property type="entry name" value="HUPs"/>
    <property type="match status" value="1"/>
</dbReference>
<evidence type="ECO:0000256" key="8">
    <source>
        <dbReference type="ARBA" id="ARBA00022840"/>
    </source>
</evidence>
<feature type="domain" description="Cysteinyl-tRNA synthetase class Ia DALR" evidence="14">
    <location>
        <begin position="355"/>
        <end position="420"/>
    </location>
</feature>
<dbReference type="PANTHER" id="PTHR10890:SF3">
    <property type="entry name" value="CYSTEINE--TRNA LIGASE, CYTOPLASMIC"/>
    <property type="match status" value="1"/>
</dbReference>
<sequence>MTMKVYNTLTRRKEEFTPLEKPLVKMYVCGPTVYDHAHLGHGRTYVAFDLIRRYLEHRNYIVRFVMNFTDIDDKIIDRSKREGVPIEDLTNKYIRSFLEDMEKLGVKGAHVYPRVSEHIEDIIHFIEVLIKKGYAYVSRGGVYFHVKKFKDYGKLSNVKLEEEKIHRVKDPYKKDPADFALWKFAKPGEPSWDSPWGRGRPAWHIECSTMAIKYLGECFDIHGGGSDLIFPHHENEIAQSEAYTGKSPWVKYWIHTGFVTVNEEKMSKSLGNYVTLKEVLKRYDPEVVRLFLLQRHYRSPLEYSEEGLKDTVNTLERLYNTLENIDAILRDAEVKYKLEKMDREVQNTITNLWAKFYSAMDDDFNTPEALKCVFEVSTCINRYITESNRPNRSTLLLARDFFMTFGEIFGIFRRYYEGTGEDERFKHLVDILVHIRNKLRRERNYPLADEIREELKKIGIQLEDTPKGTIWKRITVKR</sequence>
<evidence type="ECO:0000256" key="12">
    <source>
        <dbReference type="HAMAP-Rule" id="MF_00041"/>
    </source>
</evidence>
<dbReference type="Pfam" id="PF09190">
    <property type="entry name" value="DALR_2"/>
    <property type="match status" value="1"/>
</dbReference>
<dbReference type="InterPro" id="IPR014729">
    <property type="entry name" value="Rossmann-like_a/b/a_fold"/>
</dbReference>
<feature type="binding site" evidence="12">
    <location>
        <position position="29"/>
    </location>
    <ligand>
        <name>Zn(2+)</name>
        <dbReference type="ChEBI" id="CHEBI:29105"/>
    </ligand>
</feature>
<dbReference type="SUPFAM" id="SSF47323">
    <property type="entry name" value="Anticodon-binding domain of a subclass of class I aminoacyl-tRNA synthetases"/>
    <property type="match status" value="1"/>
</dbReference>
<comment type="caution">
    <text evidence="15">The sequence shown here is derived from an EMBL/GenBank/DDBJ whole genome shotgun (WGS) entry which is preliminary data.</text>
</comment>
<protein>
    <recommendedName>
        <fullName evidence="12">Cysteine--tRNA ligase</fullName>
        <ecNumber evidence="12">6.1.1.16</ecNumber>
    </recommendedName>
    <alternativeName>
        <fullName evidence="12">Cysteinyl-tRNA synthetase</fullName>
        <shortName evidence="12">CysRS</shortName>
    </alternativeName>
</protein>
<evidence type="ECO:0000256" key="6">
    <source>
        <dbReference type="ARBA" id="ARBA00022741"/>
    </source>
</evidence>
<evidence type="ECO:0000256" key="2">
    <source>
        <dbReference type="ARBA" id="ARBA00005594"/>
    </source>
</evidence>
<dbReference type="InterPro" id="IPR015803">
    <property type="entry name" value="Cys-tRNA-ligase"/>
</dbReference>
<proteinExistence type="inferred from homology"/>
<dbReference type="FunFam" id="3.40.50.620:FF:000130">
    <property type="entry name" value="Cysteine--tRNA ligase"/>
    <property type="match status" value="1"/>
</dbReference>
<feature type="binding site" evidence="12">
    <location>
        <position position="232"/>
    </location>
    <ligand>
        <name>Zn(2+)</name>
        <dbReference type="ChEBI" id="CHEBI:29105"/>
    </ligand>
</feature>
<dbReference type="PRINTS" id="PR00983">
    <property type="entry name" value="TRNASYNTHCYS"/>
</dbReference>
<dbReference type="GO" id="GO:0005524">
    <property type="term" value="F:ATP binding"/>
    <property type="evidence" value="ECO:0007669"/>
    <property type="project" value="UniProtKB-UniRule"/>
</dbReference>
<dbReference type="GO" id="GO:0005737">
    <property type="term" value="C:cytoplasm"/>
    <property type="evidence" value="ECO:0007669"/>
    <property type="project" value="UniProtKB-SubCell"/>
</dbReference>
<dbReference type="EC" id="6.1.1.16" evidence="12"/>
<feature type="short sequence motif" description="'HIGH' region" evidence="12">
    <location>
        <begin position="31"/>
        <end position="41"/>
    </location>
</feature>
<evidence type="ECO:0000256" key="9">
    <source>
        <dbReference type="ARBA" id="ARBA00022917"/>
    </source>
</evidence>
<dbReference type="EMBL" id="DQVW01000075">
    <property type="protein sequence ID" value="HIQ32644.1"/>
    <property type="molecule type" value="Genomic_DNA"/>
</dbReference>
<keyword evidence="9 12" id="KW-0648">Protein biosynthesis</keyword>
<evidence type="ECO:0000256" key="13">
    <source>
        <dbReference type="SAM" id="Coils"/>
    </source>
</evidence>
<keyword evidence="3 12" id="KW-0963">Cytoplasm</keyword>
<dbReference type="Gene3D" id="1.20.120.1910">
    <property type="entry name" value="Cysteine-tRNA ligase, C-terminal anti-codon recognition domain"/>
    <property type="match status" value="1"/>
</dbReference>
<comment type="similarity">
    <text evidence="2 12">Belongs to the class-I aminoacyl-tRNA synthetase family.</text>
</comment>
<dbReference type="NCBIfam" id="TIGR00435">
    <property type="entry name" value="cysS"/>
    <property type="match status" value="1"/>
</dbReference>
<dbReference type="SUPFAM" id="SSF52374">
    <property type="entry name" value="Nucleotidylyl transferase"/>
    <property type="match status" value="1"/>
</dbReference>
<dbReference type="GO" id="GO:0008270">
    <property type="term" value="F:zinc ion binding"/>
    <property type="evidence" value="ECO:0007669"/>
    <property type="project" value="UniProtKB-UniRule"/>
</dbReference>
<dbReference type="PANTHER" id="PTHR10890">
    <property type="entry name" value="CYSTEINYL-TRNA SYNTHETASE"/>
    <property type="match status" value="1"/>
</dbReference>
<dbReference type="Proteomes" id="UP000623215">
    <property type="component" value="Unassembled WGS sequence"/>
</dbReference>
<keyword evidence="4 12" id="KW-0436">Ligase</keyword>
<keyword evidence="13" id="KW-0175">Coiled coil</keyword>
<dbReference type="GO" id="GO:0006423">
    <property type="term" value="P:cysteinyl-tRNA aminoacylation"/>
    <property type="evidence" value="ECO:0007669"/>
    <property type="project" value="UniProtKB-UniRule"/>
</dbReference>
<keyword evidence="7 12" id="KW-0862">Zinc</keyword>
<dbReference type="SMART" id="SM00840">
    <property type="entry name" value="DALR_2"/>
    <property type="match status" value="1"/>
</dbReference>
<keyword evidence="10 12" id="KW-0030">Aminoacyl-tRNA synthetase</keyword>
<feature type="binding site" evidence="12">
    <location>
        <position position="268"/>
    </location>
    <ligand>
        <name>ATP</name>
        <dbReference type="ChEBI" id="CHEBI:30616"/>
    </ligand>
</feature>
<feature type="coiled-coil region" evidence="13">
    <location>
        <begin position="305"/>
        <end position="335"/>
    </location>
</feature>
<name>A0A833A1M5_9EURY</name>
<reference evidence="15" key="1">
    <citation type="journal article" date="2020" name="ISME J.">
        <title>Gammaproteobacteria mediating utilization of methyl-, sulfur- and petroleum organic compounds in deep ocean hydrothermal plumes.</title>
        <authorList>
            <person name="Zhou Z."/>
            <person name="Liu Y."/>
            <person name="Pan J."/>
            <person name="Cron B.R."/>
            <person name="Toner B.M."/>
            <person name="Anantharaman K."/>
            <person name="Breier J.A."/>
            <person name="Dick G.J."/>
            <person name="Li M."/>
        </authorList>
    </citation>
    <scope>NUCLEOTIDE SEQUENCE</scope>
    <source>
        <strain evidence="15">SZUA-1534</strain>
    </source>
</reference>
<dbReference type="InterPro" id="IPR032678">
    <property type="entry name" value="tRNA-synt_1_cat_dom"/>
</dbReference>
<accession>A0A833A1M5</accession>
<dbReference type="GO" id="GO:0004817">
    <property type="term" value="F:cysteine-tRNA ligase activity"/>
    <property type="evidence" value="ECO:0007669"/>
    <property type="project" value="UniProtKB-UniRule"/>
</dbReference>
<keyword evidence="8 12" id="KW-0067">ATP-binding</keyword>
<feature type="binding site" evidence="12">
    <location>
        <position position="236"/>
    </location>
    <ligand>
        <name>Zn(2+)</name>
        <dbReference type="ChEBI" id="CHEBI:29105"/>
    </ligand>
</feature>
<evidence type="ECO:0000256" key="4">
    <source>
        <dbReference type="ARBA" id="ARBA00022598"/>
    </source>
</evidence>
<dbReference type="CDD" id="cd00672">
    <property type="entry name" value="CysRS_core"/>
    <property type="match status" value="1"/>
</dbReference>
<dbReference type="InterPro" id="IPR024909">
    <property type="entry name" value="Cys-tRNA/MSH_ligase"/>
</dbReference>
<evidence type="ECO:0000259" key="14">
    <source>
        <dbReference type="SMART" id="SM00840"/>
    </source>
</evidence>
<comment type="catalytic activity">
    <reaction evidence="11 12">
        <text>tRNA(Cys) + L-cysteine + ATP = L-cysteinyl-tRNA(Cys) + AMP + diphosphate</text>
        <dbReference type="Rhea" id="RHEA:17773"/>
        <dbReference type="Rhea" id="RHEA-COMP:9661"/>
        <dbReference type="Rhea" id="RHEA-COMP:9679"/>
        <dbReference type="ChEBI" id="CHEBI:30616"/>
        <dbReference type="ChEBI" id="CHEBI:33019"/>
        <dbReference type="ChEBI" id="CHEBI:35235"/>
        <dbReference type="ChEBI" id="CHEBI:78442"/>
        <dbReference type="ChEBI" id="CHEBI:78517"/>
        <dbReference type="ChEBI" id="CHEBI:456215"/>
        <dbReference type="EC" id="6.1.1.16"/>
    </reaction>
</comment>
<keyword evidence="6 12" id="KW-0547">Nucleotide-binding</keyword>
<comment type="cofactor">
    <cofactor evidence="12">
        <name>Zn(2+)</name>
        <dbReference type="ChEBI" id="CHEBI:29105"/>
    </cofactor>
    <text evidence="12">Binds 1 zinc ion per subunit.</text>
</comment>
<gene>
    <name evidence="12" type="primary">cysS</name>
    <name evidence="15" type="ORF">EYH55_04100</name>
</gene>
<feature type="short sequence motif" description="'KMSKS' region" evidence="12">
    <location>
        <begin position="265"/>
        <end position="269"/>
    </location>
</feature>
<evidence type="ECO:0000313" key="16">
    <source>
        <dbReference type="Proteomes" id="UP000623215"/>
    </source>
</evidence>